<keyword evidence="1" id="KW-0472">Membrane</keyword>
<evidence type="ECO:0000313" key="2">
    <source>
        <dbReference type="EMBL" id="QKQ34330.1"/>
    </source>
</evidence>
<evidence type="ECO:0000256" key="1">
    <source>
        <dbReference type="SAM" id="Phobius"/>
    </source>
</evidence>
<protein>
    <submittedName>
        <fullName evidence="2">Uncharacterized protein</fullName>
    </submittedName>
</protein>
<name>A0A6N0IHY1_ECOLX</name>
<sequence length="97" mass="11383">MAESINKEIATVCDWLNVLEYNEEKIYKISSVMQACRKTFFLIYTIVLMMLSFFDSMYHDDEPKLSYKEAKPLITSIITALNNAMAYGNKKKNLYQY</sequence>
<feature type="transmembrane region" description="Helical" evidence="1">
    <location>
        <begin position="39"/>
        <end position="58"/>
    </location>
</feature>
<reference evidence="2" key="1">
    <citation type="submission" date="2020-05" db="EMBL/GenBank/DDBJ databases">
        <title>Title: F plasmids are the major carriers of antibiotic resistance genes in human-associated commensal E. coli.</title>
        <authorList>
            <person name="Stephens C."/>
            <person name="Arismendi T."/>
            <person name="Wright M."/>
            <person name="Hartman A."/>
            <person name="Gonzalez A."/>
            <person name="Gill M."/>
            <person name="Pandori M."/>
            <person name="Hess D."/>
        </authorList>
    </citation>
    <scope>NUCLEOTIDE SEQUENCE</scope>
    <source>
        <strain evidence="2">SCU-478</strain>
    </source>
</reference>
<keyword evidence="1" id="KW-0812">Transmembrane</keyword>
<accession>A0A6N0IHY1</accession>
<dbReference type="EMBL" id="CP054563">
    <property type="protein sequence ID" value="QKQ34330.1"/>
    <property type="molecule type" value="Genomic_DNA"/>
</dbReference>
<keyword evidence="1" id="KW-1133">Transmembrane helix</keyword>
<feature type="transmembrane region" description="Helical" evidence="1">
    <location>
        <begin position="70"/>
        <end position="88"/>
    </location>
</feature>
<organism evidence="2">
    <name type="scientific">Escherichia coli</name>
    <dbReference type="NCBI Taxonomy" id="562"/>
    <lineage>
        <taxon>Bacteria</taxon>
        <taxon>Pseudomonadati</taxon>
        <taxon>Pseudomonadota</taxon>
        <taxon>Gammaproteobacteria</taxon>
        <taxon>Enterobacterales</taxon>
        <taxon>Enterobacteriaceae</taxon>
        <taxon>Escherichia</taxon>
    </lineage>
</organism>
<gene>
    <name evidence="2" type="ORF">HPE44_07115</name>
</gene>
<proteinExistence type="predicted"/>
<dbReference type="AlphaFoldDB" id="A0A6N0IHY1"/>